<dbReference type="Pfam" id="PF01753">
    <property type="entry name" value="zf-MYND"/>
    <property type="match status" value="1"/>
</dbReference>
<dbReference type="AlphaFoldDB" id="A0A438MQY8"/>
<proteinExistence type="predicted"/>
<keyword evidence="3" id="KW-0862">Zinc</keyword>
<name>A0A438MQY8_EXOME</name>
<dbReference type="PROSITE" id="PS01360">
    <property type="entry name" value="ZF_MYND_1"/>
    <property type="match status" value="1"/>
</dbReference>
<accession>A0A438MQY8</accession>
<dbReference type="InterPro" id="IPR002893">
    <property type="entry name" value="Znf_MYND"/>
</dbReference>
<evidence type="ECO:0000256" key="1">
    <source>
        <dbReference type="ARBA" id="ARBA00022723"/>
    </source>
</evidence>
<evidence type="ECO:0000256" key="3">
    <source>
        <dbReference type="ARBA" id="ARBA00022833"/>
    </source>
</evidence>
<dbReference type="EMBL" id="NAJM01000071">
    <property type="protein sequence ID" value="RVX66045.1"/>
    <property type="molecule type" value="Genomic_DNA"/>
</dbReference>
<evidence type="ECO:0000259" key="5">
    <source>
        <dbReference type="PROSITE" id="PS50865"/>
    </source>
</evidence>
<protein>
    <recommendedName>
        <fullName evidence="5">MYND-type domain-containing protein</fullName>
    </recommendedName>
</protein>
<dbReference type="Proteomes" id="UP000288859">
    <property type="component" value="Unassembled WGS sequence"/>
</dbReference>
<dbReference type="PROSITE" id="PS50865">
    <property type="entry name" value="ZF_MYND_2"/>
    <property type="match status" value="1"/>
</dbReference>
<evidence type="ECO:0000256" key="4">
    <source>
        <dbReference type="PROSITE-ProRule" id="PRU00134"/>
    </source>
</evidence>
<keyword evidence="1" id="KW-0479">Metal-binding</keyword>
<dbReference type="GO" id="GO:0008270">
    <property type="term" value="F:zinc ion binding"/>
    <property type="evidence" value="ECO:0007669"/>
    <property type="project" value="UniProtKB-KW"/>
</dbReference>
<feature type="domain" description="MYND-type" evidence="5">
    <location>
        <begin position="183"/>
        <end position="223"/>
    </location>
</feature>
<keyword evidence="2 4" id="KW-0863">Zinc-finger</keyword>
<evidence type="ECO:0000313" key="7">
    <source>
        <dbReference type="Proteomes" id="UP000288859"/>
    </source>
</evidence>
<evidence type="ECO:0000256" key="2">
    <source>
        <dbReference type="ARBA" id="ARBA00022771"/>
    </source>
</evidence>
<evidence type="ECO:0000313" key="6">
    <source>
        <dbReference type="EMBL" id="RVX66045.1"/>
    </source>
</evidence>
<organism evidence="6 7">
    <name type="scientific">Exophiala mesophila</name>
    <name type="common">Black yeast-like fungus</name>
    <dbReference type="NCBI Taxonomy" id="212818"/>
    <lineage>
        <taxon>Eukaryota</taxon>
        <taxon>Fungi</taxon>
        <taxon>Dikarya</taxon>
        <taxon>Ascomycota</taxon>
        <taxon>Pezizomycotina</taxon>
        <taxon>Eurotiomycetes</taxon>
        <taxon>Chaetothyriomycetidae</taxon>
        <taxon>Chaetothyriales</taxon>
        <taxon>Herpotrichiellaceae</taxon>
        <taxon>Exophiala</taxon>
    </lineage>
</organism>
<sequence length="257" mass="30047">MDQRGRVEEELLSDEDEENFQAAIQTPTGSQGRVIRQSADFRSNHTFPPFSRLPDDNSIHEGFYTSQDEFHYFPRRHWCFFGEVVSVQFFARLRIVVRDKSGTMVPIAFYDDGRGTEFLGKVRPGFTVAILYAIQHGFLDLTTGIRLEDCSSIEVLPLPLTELFQLSDKVYQYYTETDGKRKCHGCDKQKTSLLRCAKCSFFWYCSKDCQIEGWNKKGHKQDCKILWDTDLQSMFLLKWDYFTRSVEFPLMIGNERE</sequence>
<dbReference type="OrthoDB" id="265717at2759"/>
<dbReference type="Gene3D" id="6.10.140.2220">
    <property type="match status" value="1"/>
</dbReference>
<gene>
    <name evidence="6" type="ORF">B0A52_10132</name>
</gene>
<dbReference type="SUPFAM" id="SSF144232">
    <property type="entry name" value="HIT/MYND zinc finger-like"/>
    <property type="match status" value="1"/>
</dbReference>
<reference evidence="6 7" key="1">
    <citation type="submission" date="2017-03" db="EMBL/GenBank/DDBJ databases">
        <title>Genomes of endolithic fungi from Antarctica.</title>
        <authorList>
            <person name="Coleine C."/>
            <person name="Masonjones S."/>
            <person name="Stajich J.E."/>
        </authorList>
    </citation>
    <scope>NUCLEOTIDE SEQUENCE [LARGE SCALE GENOMIC DNA]</scope>
    <source>
        <strain evidence="6 7">CCFEE 6314</strain>
    </source>
</reference>
<comment type="caution">
    <text evidence="6">The sequence shown here is derived from an EMBL/GenBank/DDBJ whole genome shotgun (WGS) entry which is preliminary data.</text>
</comment>